<feature type="region of interest" description="Disordered" evidence="1">
    <location>
        <begin position="1"/>
        <end position="27"/>
    </location>
</feature>
<gene>
    <name evidence="2" type="ORF">VCB98_12690</name>
</gene>
<evidence type="ECO:0000313" key="2">
    <source>
        <dbReference type="EMBL" id="MEA5446676.1"/>
    </source>
</evidence>
<dbReference type="EMBL" id="JAYGII010000047">
    <property type="protein sequence ID" value="MEA5446676.1"/>
    <property type="molecule type" value="Genomic_DNA"/>
</dbReference>
<dbReference type="AlphaFoldDB" id="A0AAP6JH86"/>
<dbReference type="Proteomes" id="UP001302316">
    <property type="component" value="Unassembled WGS sequence"/>
</dbReference>
<organism evidence="2 3">
    <name type="scientific">Natronospira elongata</name>
    <dbReference type="NCBI Taxonomy" id="3110268"/>
    <lineage>
        <taxon>Bacteria</taxon>
        <taxon>Pseudomonadati</taxon>
        <taxon>Pseudomonadota</taxon>
        <taxon>Gammaproteobacteria</taxon>
        <taxon>Natronospirales</taxon>
        <taxon>Natronospiraceae</taxon>
        <taxon>Natronospira</taxon>
    </lineage>
</organism>
<sequence length="56" mass="6234">MSERKKSTPPKQPSRKAIRRTVASSTAIETGEPINAIEKKLKRGARRFKDVQLANG</sequence>
<protein>
    <submittedName>
        <fullName evidence="2">Uncharacterized protein</fullName>
    </submittedName>
</protein>
<proteinExistence type="predicted"/>
<evidence type="ECO:0000256" key="1">
    <source>
        <dbReference type="SAM" id="MobiDB-lite"/>
    </source>
</evidence>
<name>A0AAP6JH86_9GAMM</name>
<keyword evidence="3" id="KW-1185">Reference proteome</keyword>
<reference evidence="2 3" key="1">
    <citation type="submission" date="2023-12" db="EMBL/GenBank/DDBJ databases">
        <title>Whole-genome sequencing of halo(alkali)philic microorganisms from hypersaline lakes.</title>
        <authorList>
            <person name="Sorokin D.Y."/>
            <person name="Merkel A.Y."/>
            <person name="Messina E."/>
            <person name="Yakimov M."/>
        </authorList>
    </citation>
    <scope>NUCLEOTIDE SEQUENCE [LARGE SCALE GENOMIC DNA]</scope>
    <source>
        <strain evidence="2 3">AB-CW1</strain>
    </source>
</reference>
<dbReference type="RefSeq" id="WP_346053119.1">
    <property type="nucleotide sequence ID" value="NZ_JAYGII010000047.1"/>
</dbReference>
<accession>A0AAP6JH86</accession>
<comment type="caution">
    <text evidence="2">The sequence shown here is derived from an EMBL/GenBank/DDBJ whole genome shotgun (WGS) entry which is preliminary data.</text>
</comment>
<evidence type="ECO:0000313" key="3">
    <source>
        <dbReference type="Proteomes" id="UP001302316"/>
    </source>
</evidence>